<dbReference type="GO" id="GO:0003677">
    <property type="term" value="F:DNA binding"/>
    <property type="evidence" value="ECO:0007669"/>
    <property type="project" value="UniProtKB-KW"/>
</dbReference>
<keyword evidence="3 6" id="KW-0238">DNA-binding</keyword>
<dbReference type="SUPFAM" id="SSF53850">
    <property type="entry name" value="Periplasmic binding protein-like II"/>
    <property type="match status" value="1"/>
</dbReference>
<dbReference type="InterPro" id="IPR000847">
    <property type="entry name" value="LysR_HTH_N"/>
</dbReference>
<evidence type="ECO:0000256" key="2">
    <source>
        <dbReference type="ARBA" id="ARBA00023015"/>
    </source>
</evidence>
<dbReference type="PANTHER" id="PTHR30346:SF0">
    <property type="entry name" value="HCA OPERON TRANSCRIPTIONAL ACTIVATOR HCAR"/>
    <property type="match status" value="1"/>
</dbReference>
<evidence type="ECO:0000259" key="5">
    <source>
        <dbReference type="PROSITE" id="PS50931"/>
    </source>
</evidence>
<dbReference type="Gene3D" id="3.40.190.10">
    <property type="entry name" value="Periplasmic binding protein-like II"/>
    <property type="match status" value="2"/>
</dbReference>
<dbReference type="EMBL" id="PPCN01000005">
    <property type="protein sequence ID" value="POF30932.1"/>
    <property type="molecule type" value="Genomic_DNA"/>
</dbReference>
<evidence type="ECO:0000313" key="6">
    <source>
        <dbReference type="EMBL" id="POF30932.1"/>
    </source>
</evidence>
<dbReference type="RefSeq" id="WP_103222896.1">
    <property type="nucleotide sequence ID" value="NZ_PPCN01000005.1"/>
</dbReference>
<dbReference type="PROSITE" id="PS50931">
    <property type="entry name" value="HTH_LYSR"/>
    <property type="match status" value="1"/>
</dbReference>
<protein>
    <submittedName>
        <fullName evidence="6">DNA-binding transcriptional LysR family regulator</fullName>
    </submittedName>
</protein>
<dbReference type="InterPro" id="IPR036388">
    <property type="entry name" value="WH-like_DNA-bd_sf"/>
</dbReference>
<dbReference type="OrthoDB" id="9815174at2"/>
<evidence type="ECO:0000313" key="7">
    <source>
        <dbReference type="Proteomes" id="UP000236959"/>
    </source>
</evidence>
<dbReference type="GO" id="GO:0032993">
    <property type="term" value="C:protein-DNA complex"/>
    <property type="evidence" value="ECO:0007669"/>
    <property type="project" value="TreeGrafter"/>
</dbReference>
<dbReference type="Gene3D" id="1.10.10.10">
    <property type="entry name" value="Winged helix-like DNA-binding domain superfamily/Winged helix DNA-binding domain"/>
    <property type="match status" value="1"/>
</dbReference>
<dbReference type="PANTHER" id="PTHR30346">
    <property type="entry name" value="TRANSCRIPTIONAL DUAL REGULATOR HCAR-RELATED"/>
    <property type="match status" value="1"/>
</dbReference>
<dbReference type="CDD" id="cd08412">
    <property type="entry name" value="PBP2_PAO1_like"/>
    <property type="match status" value="1"/>
</dbReference>
<dbReference type="AlphaFoldDB" id="A0A2S3UT86"/>
<feature type="domain" description="HTH lysR-type" evidence="5">
    <location>
        <begin position="3"/>
        <end position="61"/>
    </location>
</feature>
<dbReference type="Pfam" id="PF00126">
    <property type="entry name" value="HTH_1"/>
    <property type="match status" value="1"/>
</dbReference>
<evidence type="ECO:0000256" key="1">
    <source>
        <dbReference type="ARBA" id="ARBA00009437"/>
    </source>
</evidence>
<dbReference type="GO" id="GO:0003700">
    <property type="term" value="F:DNA-binding transcription factor activity"/>
    <property type="evidence" value="ECO:0007669"/>
    <property type="project" value="InterPro"/>
</dbReference>
<gene>
    <name evidence="6" type="ORF">CLV41_105110</name>
</gene>
<reference evidence="6 7" key="1">
    <citation type="submission" date="2018-01" db="EMBL/GenBank/DDBJ databases">
        <title>Genomic Encyclopedia of Archaeal and Bacterial Type Strains, Phase II (KMG-II): from individual species to whole genera.</title>
        <authorList>
            <person name="Goeker M."/>
        </authorList>
    </citation>
    <scope>NUCLEOTIDE SEQUENCE [LARGE SCALE GENOMIC DNA]</scope>
    <source>
        <strain evidence="6 7">DSM 17023</strain>
    </source>
</reference>
<keyword evidence="4" id="KW-0804">Transcription</keyword>
<keyword evidence="7" id="KW-1185">Reference proteome</keyword>
<dbReference type="SUPFAM" id="SSF46785">
    <property type="entry name" value="Winged helix' DNA-binding domain"/>
    <property type="match status" value="1"/>
</dbReference>
<keyword evidence="2" id="KW-0805">Transcription regulation</keyword>
<dbReference type="Pfam" id="PF03466">
    <property type="entry name" value="LysR_substrate"/>
    <property type="match status" value="1"/>
</dbReference>
<comment type="caution">
    <text evidence="6">The sequence shown here is derived from an EMBL/GenBank/DDBJ whole genome shotgun (WGS) entry which is preliminary data.</text>
</comment>
<dbReference type="PRINTS" id="PR00039">
    <property type="entry name" value="HTHLYSR"/>
</dbReference>
<sequence length="322" mass="34994">MHLSLRTLQYIVATAETLSVTEASRRLNVSQPSISTAISAMETEIGVEIFVRHHARGVSLTPAGRQFANAARRLLKHADEFERNMRSLGDAMSGEITIGCFSTLATRFMPGLMSEFAKIAPGIEVSLREGDQEEIIRGLVSGEAELALAYGFALPPEISGERLAELPPYVMVSADHRLATRQRISLAEISEEPFILLDLPHSREYFFSLFALAGTEAQVLFRSRSYELIRGLVGHGHGYTIHNAVPGSSQAYDGSRIAVLGIEDAVPPVHVTSLRLERQTLRPAVEAFANFLRAAFAPGGIFDPVSISPRGIYPVADTPAGP</sequence>
<name>A0A2S3UT86_9HYPH</name>
<dbReference type="InterPro" id="IPR036390">
    <property type="entry name" value="WH_DNA-bd_sf"/>
</dbReference>
<accession>A0A2S3UT86</accession>
<evidence type="ECO:0000256" key="3">
    <source>
        <dbReference type="ARBA" id="ARBA00023125"/>
    </source>
</evidence>
<proteinExistence type="inferred from homology"/>
<comment type="similarity">
    <text evidence="1">Belongs to the LysR transcriptional regulatory family.</text>
</comment>
<organism evidence="6 7">
    <name type="scientific">Roseibium marinum</name>
    <dbReference type="NCBI Taxonomy" id="281252"/>
    <lineage>
        <taxon>Bacteria</taxon>
        <taxon>Pseudomonadati</taxon>
        <taxon>Pseudomonadota</taxon>
        <taxon>Alphaproteobacteria</taxon>
        <taxon>Hyphomicrobiales</taxon>
        <taxon>Stappiaceae</taxon>
        <taxon>Roseibium</taxon>
    </lineage>
</organism>
<dbReference type="InterPro" id="IPR005119">
    <property type="entry name" value="LysR_subst-bd"/>
</dbReference>
<evidence type="ECO:0000256" key="4">
    <source>
        <dbReference type="ARBA" id="ARBA00023163"/>
    </source>
</evidence>
<dbReference type="Proteomes" id="UP000236959">
    <property type="component" value="Unassembled WGS sequence"/>
</dbReference>
<dbReference type="FunFam" id="1.10.10.10:FF:000001">
    <property type="entry name" value="LysR family transcriptional regulator"/>
    <property type="match status" value="1"/>
</dbReference>